<evidence type="ECO:0000256" key="1">
    <source>
        <dbReference type="SAM" id="Phobius"/>
    </source>
</evidence>
<name>A0ABV3Y004_9ACTN</name>
<feature type="transmembrane region" description="Helical" evidence="1">
    <location>
        <begin position="107"/>
        <end position="125"/>
    </location>
</feature>
<keyword evidence="3" id="KW-1185">Reference proteome</keyword>
<gene>
    <name evidence="2" type="ORF">AB6A68_03420</name>
</gene>
<dbReference type="Proteomes" id="UP001560267">
    <property type="component" value="Unassembled WGS sequence"/>
</dbReference>
<feature type="transmembrane region" description="Helical" evidence="1">
    <location>
        <begin position="131"/>
        <end position="148"/>
    </location>
</feature>
<feature type="transmembrane region" description="Helical" evidence="1">
    <location>
        <begin position="76"/>
        <end position="95"/>
    </location>
</feature>
<evidence type="ECO:0008006" key="4">
    <source>
        <dbReference type="Google" id="ProtNLM"/>
    </source>
</evidence>
<keyword evidence="1" id="KW-0472">Membrane</keyword>
<dbReference type="EMBL" id="JBFSHR010000007">
    <property type="protein sequence ID" value="MEX6428886.1"/>
    <property type="molecule type" value="Genomic_DNA"/>
</dbReference>
<proteinExistence type="predicted"/>
<accession>A0ABV3Y004</accession>
<keyword evidence="1" id="KW-1133">Transmembrane helix</keyword>
<protein>
    <recommendedName>
        <fullName evidence="4">ATP synthase protein I</fullName>
    </recommendedName>
</protein>
<keyword evidence="1" id="KW-0812">Transmembrane</keyword>
<organism evidence="2 3">
    <name type="scientific">Ferrimicrobium acidiphilum</name>
    <dbReference type="NCBI Taxonomy" id="121039"/>
    <lineage>
        <taxon>Bacteria</taxon>
        <taxon>Bacillati</taxon>
        <taxon>Actinomycetota</taxon>
        <taxon>Acidimicrobiia</taxon>
        <taxon>Acidimicrobiales</taxon>
        <taxon>Acidimicrobiaceae</taxon>
        <taxon>Ferrimicrobium</taxon>
    </lineage>
</organism>
<dbReference type="RefSeq" id="WP_298386648.1">
    <property type="nucleotide sequence ID" value="NZ_JBFSHR010000007.1"/>
</dbReference>
<reference evidence="2 3" key="1">
    <citation type="submission" date="2024-07" db="EMBL/GenBank/DDBJ databases">
        <title>Draft Genome Sequence of Ferrimicrobium acidiphilum Strain YE2023, Isolated from a Pulp of Bioleach Reactor.</title>
        <authorList>
            <person name="Elkina Y.A."/>
            <person name="Bulaeva A.G."/>
            <person name="Beletsky A.V."/>
            <person name="Mardanov A.V."/>
        </authorList>
    </citation>
    <scope>NUCLEOTIDE SEQUENCE [LARGE SCALE GENOMIC DNA]</scope>
    <source>
        <strain evidence="2 3">YE2023</strain>
    </source>
</reference>
<evidence type="ECO:0000313" key="3">
    <source>
        <dbReference type="Proteomes" id="UP001560267"/>
    </source>
</evidence>
<feature type="transmembrane region" description="Helical" evidence="1">
    <location>
        <begin position="30"/>
        <end position="56"/>
    </location>
</feature>
<comment type="caution">
    <text evidence="2">The sequence shown here is derived from an EMBL/GenBank/DDBJ whole genome shotgun (WGS) entry which is preliminary data.</text>
</comment>
<evidence type="ECO:0000313" key="2">
    <source>
        <dbReference type="EMBL" id="MEX6428886.1"/>
    </source>
</evidence>
<sequence>MLVTLEDRLWSLSDRLPKLPEVVTSRLTKWAWVIALTVAILVLLDAFDIVSAATAFGGSCTGVLLGCVGGSALSSFYVAAGLTACYGFVYLFGVRPLRELRYRGWQIIFRGTIIQLAAGVVLTFFFGPNGILLVLAEVLCGWYLLFAIRSSFVY</sequence>